<sequence length="202" mass="21467">MEFLLSHVGAGHRSVFGTWPSLLCPFLCGALLEPRRIAVRTPCHPRGCLGACAVFPASQSFSVARCTRAQQGISGLLWDGRLSLSPGPANEGRGGRREEGTAAAVRHQPRQVSRLSAVRRPPHLCLGPHAASAVVEHSPRDAPFLFFGAARHPRLSRAPRQAGALSRATAAPRAQDRQVSSPAVCHVGCGLRVSDRVLLQAG</sequence>
<comment type="caution">
    <text evidence="2">The sequence shown here is derived from an EMBL/GenBank/DDBJ whole genome shotgun (WGS) entry which is preliminary data.</text>
</comment>
<name>A0AAV7LF51_PLEWA</name>
<dbReference type="AlphaFoldDB" id="A0AAV7LF51"/>
<evidence type="ECO:0000313" key="2">
    <source>
        <dbReference type="EMBL" id="KAJ1088008.1"/>
    </source>
</evidence>
<feature type="region of interest" description="Disordered" evidence="1">
    <location>
        <begin position="157"/>
        <end position="179"/>
    </location>
</feature>
<organism evidence="2 3">
    <name type="scientific">Pleurodeles waltl</name>
    <name type="common">Iberian ribbed newt</name>
    <dbReference type="NCBI Taxonomy" id="8319"/>
    <lineage>
        <taxon>Eukaryota</taxon>
        <taxon>Metazoa</taxon>
        <taxon>Chordata</taxon>
        <taxon>Craniata</taxon>
        <taxon>Vertebrata</taxon>
        <taxon>Euteleostomi</taxon>
        <taxon>Amphibia</taxon>
        <taxon>Batrachia</taxon>
        <taxon>Caudata</taxon>
        <taxon>Salamandroidea</taxon>
        <taxon>Salamandridae</taxon>
        <taxon>Pleurodelinae</taxon>
        <taxon>Pleurodeles</taxon>
    </lineage>
</organism>
<reference evidence="2" key="1">
    <citation type="journal article" date="2022" name="bioRxiv">
        <title>Sequencing and chromosome-scale assembly of the giantPleurodeles waltlgenome.</title>
        <authorList>
            <person name="Brown T."/>
            <person name="Elewa A."/>
            <person name="Iarovenko S."/>
            <person name="Subramanian E."/>
            <person name="Araus A.J."/>
            <person name="Petzold A."/>
            <person name="Susuki M."/>
            <person name="Suzuki K.-i.T."/>
            <person name="Hayashi T."/>
            <person name="Toyoda A."/>
            <person name="Oliveira C."/>
            <person name="Osipova E."/>
            <person name="Leigh N.D."/>
            <person name="Simon A."/>
            <person name="Yun M.H."/>
        </authorList>
    </citation>
    <scope>NUCLEOTIDE SEQUENCE</scope>
    <source>
        <strain evidence="2">20211129_DDA</strain>
        <tissue evidence="2">Liver</tissue>
    </source>
</reference>
<accession>A0AAV7LF51</accession>
<feature type="region of interest" description="Disordered" evidence="1">
    <location>
        <begin position="84"/>
        <end position="113"/>
    </location>
</feature>
<keyword evidence="3" id="KW-1185">Reference proteome</keyword>
<dbReference type="EMBL" id="JANPWB010000015">
    <property type="protein sequence ID" value="KAJ1088008.1"/>
    <property type="molecule type" value="Genomic_DNA"/>
</dbReference>
<proteinExistence type="predicted"/>
<evidence type="ECO:0000313" key="3">
    <source>
        <dbReference type="Proteomes" id="UP001066276"/>
    </source>
</evidence>
<dbReference type="Proteomes" id="UP001066276">
    <property type="component" value="Chromosome 11"/>
</dbReference>
<gene>
    <name evidence="2" type="ORF">NDU88_001167</name>
</gene>
<evidence type="ECO:0000256" key="1">
    <source>
        <dbReference type="SAM" id="MobiDB-lite"/>
    </source>
</evidence>
<protein>
    <submittedName>
        <fullName evidence="2">Uncharacterized protein</fullName>
    </submittedName>
</protein>